<evidence type="ECO:0000313" key="1">
    <source>
        <dbReference type="EMBL" id="MED6107530.1"/>
    </source>
</evidence>
<gene>
    <name evidence="1" type="ORF">PIB30_015063</name>
</gene>
<accession>A0ABU6Q6Q4</accession>
<dbReference type="Proteomes" id="UP001341840">
    <property type="component" value="Unassembled WGS sequence"/>
</dbReference>
<protein>
    <submittedName>
        <fullName evidence="1">Uncharacterized protein</fullName>
    </submittedName>
</protein>
<evidence type="ECO:0000313" key="2">
    <source>
        <dbReference type="Proteomes" id="UP001341840"/>
    </source>
</evidence>
<comment type="caution">
    <text evidence="1">The sequence shown here is derived from an EMBL/GenBank/DDBJ whole genome shotgun (WGS) entry which is preliminary data.</text>
</comment>
<proteinExistence type="predicted"/>
<name>A0ABU6Q6Q4_9FABA</name>
<keyword evidence="2" id="KW-1185">Reference proteome</keyword>
<feature type="non-terminal residue" evidence="1">
    <location>
        <position position="1"/>
    </location>
</feature>
<reference evidence="1 2" key="1">
    <citation type="journal article" date="2023" name="Plants (Basel)">
        <title>Bridging the Gap: Combining Genomics and Transcriptomics Approaches to Understand Stylosanthes scabra, an Orphan Legume from the Brazilian Caatinga.</title>
        <authorList>
            <person name="Ferreira-Neto J.R.C."/>
            <person name="da Silva M.D."/>
            <person name="Binneck E."/>
            <person name="de Melo N.F."/>
            <person name="da Silva R.H."/>
            <person name="de Melo A.L.T.M."/>
            <person name="Pandolfi V."/>
            <person name="Bustamante F.O."/>
            <person name="Brasileiro-Vidal A.C."/>
            <person name="Benko-Iseppon A.M."/>
        </authorList>
    </citation>
    <scope>NUCLEOTIDE SEQUENCE [LARGE SCALE GENOMIC DNA]</scope>
    <source>
        <tissue evidence="1">Leaves</tissue>
    </source>
</reference>
<organism evidence="1 2">
    <name type="scientific">Stylosanthes scabra</name>
    <dbReference type="NCBI Taxonomy" id="79078"/>
    <lineage>
        <taxon>Eukaryota</taxon>
        <taxon>Viridiplantae</taxon>
        <taxon>Streptophyta</taxon>
        <taxon>Embryophyta</taxon>
        <taxon>Tracheophyta</taxon>
        <taxon>Spermatophyta</taxon>
        <taxon>Magnoliopsida</taxon>
        <taxon>eudicotyledons</taxon>
        <taxon>Gunneridae</taxon>
        <taxon>Pentapetalae</taxon>
        <taxon>rosids</taxon>
        <taxon>fabids</taxon>
        <taxon>Fabales</taxon>
        <taxon>Fabaceae</taxon>
        <taxon>Papilionoideae</taxon>
        <taxon>50 kb inversion clade</taxon>
        <taxon>dalbergioids sensu lato</taxon>
        <taxon>Dalbergieae</taxon>
        <taxon>Pterocarpus clade</taxon>
        <taxon>Stylosanthes</taxon>
    </lineage>
</organism>
<sequence>NSSFVLKDRKGFRAIKDLGLGPLSREEFFMHRPRYPGNMFFGGQRISHIFASPRYASGRERPPFYPHVFRASPGQYGSEESCLDRGHFRCSSRPVAVDLFLSHTPPGVKRQQNLILSRCSPLTDELSLANGSCRSSNINFSLGLIMDDKVTHFGACGRQNVAVGKFTCFYVVDLSFAIVLVLIEHANPVTVQGTASEPTKSAENWEATPISLRKIAARIIPFLVYPLEDKAVNNRLKAELLSVTSSLQEHGPLLEASLSQHFRDFMSDLYSADVSTKGVDCGEASSRIREVLEQGKYSEQELIAKIESLEGELATGKAV</sequence>
<dbReference type="EMBL" id="JASCZI010000041">
    <property type="protein sequence ID" value="MED6107530.1"/>
    <property type="molecule type" value="Genomic_DNA"/>
</dbReference>